<dbReference type="PANTHER" id="PTHR30055:SF234">
    <property type="entry name" value="HTH-TYPE TRANSCRIPTIONAL REGULATOR BETI"/>
    <property type="match status" value="1"/>
</dbReference>
<sequence length="211" mass="22867">MSLYDHPVTPLTRGRILAAAVAMADHEGLEAVTMRRIAAALDVHVTSLYNHVNTREAVSDGIVEVLFEEADLPLEPLGWEAWVRRFHTAMGGLALRHPGAFAILMRRPVQGPRAAASFEVALAAFREAGLEPQDAYGAVKIAVHTALTAGLERSQEAQGPSPETDIEALPATDFPQFHTLRGIKDPSMSWDFGLETVVAGLRAQIAERATR</sequence>
<gene>
    <name evidence="7" type="ORF">FHR75_003922</name>
</gene>
<dbReference type="InterPro" id="IPR009057">
    <property type="entry name" value="Homeodomain-like_sf"/>
</dbReference>
<dbReference type="Gene3D" id="1.10.357.10">
    <property type="entry name" value="Tetracycline Repressor, domain 2"/>
    <property type="match status" value="1"/>
</dbReference>
<dbReference type="PANTHER" id="PTHR30055">
    <property type="entry name" value="HTH-TYPE TRANSCRIPTIONAL REGULATOR RUTR"/>
    <property type="match status" value="1"/>
</dbReference>
<dbReference type="InterPro" id="IPR001647">
    <property type="entry name" value="HTH_TetR"/>
</dbReference>
<dbReference type="Pfam" id="PF02909">
    <property type="entry name" value="TetR_C_1"/>
    <property type="match status" value="1"/>
</dbReference>
<dbReference type="InterPro" id="IPR050109">
    <property type="entry name" value="HTH-type_TetR-like_transc_reg"/>
</dbReference>
<evidence type="ECO:0000256" key="5">
    <source>
        <dbReference type="PROSITE-ProRule" id="PRU00335"/>
    </source>
</evidence>
<dbReference type="SUPFAM" id="SSF46689">
    <property type="entry name" value="Homeodomain-like"/>
    <property type="match status" value="1"/>
</dbReference>
<dbReference type="InterPro" id="IPR003012">
    <property type="entry name" value="Tet_transcr_reg_TetR"/>
</dbReference>
<dbReference type="GO" id="GO:0003700">
    <property type="term" value="F:DNA-binding transcription factor activity"/>
    <property type="evidence" value="ECO:0007669"/>
    <property type="project" value="TreeGrafter"/>
</dbReference>
<dbReference type="Pfam" id="PF00440">
    <property type="entry name" value="TetR_N"/>
    <property type="match status" value="1"/>
</dbReference>
<evidence type="ECO:0000256" key="3">
    <source>
        <dbReference type="ARBA" id="ARBA00023125"/>
    </source>
</evidence>
<dbReference type="EMBL" id="JACHVY010000005">
    <property type="protein sequence ID" value="MBB2903080.1"/>
    <property type="molecule type" value="Genomic_DNA"/>
</dbReference>
<evidence type="ECO:0000256" key="4">
    <source>
        <dbReference type="ARBA" id="ARBA00023163"/>
    </source>
</evidence>
<dbReference type="Proteomes" id="UP000533269">
    <property type="component" value="Unassembled WGS sequence"/>
</dbReference>
<name>A0A7W4TQ63_KINRA</name>
<evidence type="ECO:0000259" key="6">
    <source>
        <dbReference type="PROSITE" id="PS50977"/>
    </source>
</evidence>
<feature type="domain" description="HTH tetR-type" evidence="6">
    <location>
        <begin position="10"/>
        <end position="70"/>
    </location>
</feature>
<dbReference type="GO" id="GO:0000976">
    <property type="term" value="F:transcription cis-regulatory region binding"/>
    <property type="evidence" value="ECO:0007669"/>
    <property type="project" value="TreeGrafter"/>
</dbReference>
<dbReference type="PROSITE" id="PS50977">
    <property type="entry name" value="HTH_TETR_2"/>
    <property type="match status" value="1"/>
</dbReference>
<accession>A0A7W4TQ63</accession>
<dbReference type="SUPFAM" id="SSF48498">
    <property type="entry name" value="Tetracyclin repressor-like, C-terminal domain"/>
    <property type="match status" value="1"/>
</dbReference>
<keyword evidence="3 5" id="KW-0238">DNA-binding</keyword>
<keyword evidence="4" id="KW-0804">Transcription</keyword>
<evidence type="ECO:0000256" key="2">
    <source>
        <dbReference type="ARBA" id="ARBA00023015"/>
    </source>
</evidence>
<dbReference type="InterPro" id="IPR036271">
    <property type="entry name" value="Tet_transcr_reg_TetR-rel_C_sf"/>
</dbReference>
<dbReference type="InterPro" id="IPR004111">
    <property type="entry name" value="Repressor_TetR_C"/>
</dbReference>
<reference evidence="7 8" key="2">
    <citation type="submission" date="2020-08" db="EMBL/GenBank/DDBJ databases">
        <authorList>
            <person name="Partida-Martinez L."/>
            <person name="Huntemann M."/>
            <person name="Clum A."/>
            <person name="Wang J."/>
            <person name="Palaniappan K."/>
            <person name="Ritter S."/>
            <person name="Chen I.-M."/>
            <person name="Stamatis D."/>
            <person name="Reddy T."/>
            <person name="O'Malley R."/>
            <person name="Daum C."/>
            <person name="Shapiro N."/>
            <person name="Ivanova N."/>
            <person name="Kyrpides N."/>
            <person name="Woyke T."/>
        </authorList>
    </citation>
    <scope>NUCLEOTIDE SEQUENCE [LARGE SCALE GENOMIC DNA]</scope>
    <source>
        <strain evidence="7 8">AS2.23</strain>
    </source>
</reference>
<keyword evidence="2" id="KW-0805">Transcription regulation</keyword>
<dbReference type="PRINTS" id="PR00400">
    <property type="entry name" value="TETREPRESSOR"/>
</dbReference>
<dbReference type="GO" id="GO:0045892">
    <property type="term" value="P:negative regulation of DNA-templated transcription"/>
    <property type="evidence" value="ECO:0007669"/>
    <property type="project" value="InterPro"/>
</dbReference>
<dbReference type="GO" id="GO:0046677">
    <property type="term" value="P:response to antibiotic"/>
    <property type="evidence" value="ECO:0007669"/>
    <property type="project" value="InterPro"/>
</dbReference>
<organism evidence="7 8">
    <name type="scientific">Kineococcus radiotolerans</name>
    <dbReference type="NCBI Taxonomy" id="131568"/>
    <lineage>
        <taxon>Bacteria</taxon>
        <taxon>Bacillati</taxon>
        <taxon>Actinomycetota</taxon>
        <taxon>Actinomycetes</taxon>
        <taxon>Kineosporiales</taxon>
        <taxon>Kineosporiaceae</taxon>
        <taxon>Kineococcus</taxon>
    </lineage>
</organism>
<reference evidence="7 8" key="1">
    <citation type="submission" date="2020-08" db="EMBL/GenBank/DDBJ databases">
        <title>The Agave Microbiome: Exploring the role of microbial communities in plant adaptations to desert environments.</title>
        <authorList>
            <person name="Partida-Martinez L.P."/>
        </authorList>
    </citation>
    <scope>NUCLEOTIDE SEQUENCE [LARGE SCALE GENOMIC DNA]</scope>
    <source>
        <strain evidence="7 8">AS2.23</strain>
    </source>
</reference>
<proteinExistence type="predicted"/>
<dbReference type="AlphaFoldDB" id="A0A7W4TQ63"/>
<feature type="DNA-binding region" description="H-T-H motif" evidence="5">
    <location>
        <begin position="33"/>
        <end position="52"/>
    </location>
</feature>
<keyword evidence="1" id="KW-0678">Repressor</keyword>
<evidence type="ECO:0000313" key="8">
    <source>
        <dbReference type="Proteomes" id="UP000533269"/>
    </source>
</evidence>
<comment type="caution">
    <text evidence="7">The sequence shown here is derived from an EMBL/GenBank/DDBJ whole genome shotgun (WGS) entry which is preliminary data.</text>
</comment>
<evidence type="ECO:0000313" key="7">
    <source>
        <dbReference type="EMBL" id="MBB2903080.1"/>
    </source>
</evidence>
<protein>
    <submittedName>
        <fullName evidence="7">AcrR family transcriptional regulator</fullName>
    </submittedName>
</protein>
<evidence type="ECO:0000256" key="1">
    <source>
        <dbReference type="ARBA" id="ARBA00022491"/>
    </source>
</evidence>